<evidence type="ECO:0000313" key="6">
    <source>
        <dbReference type="EMBL" id="MCE7004221.1"/>
    </source>
</evidence>
<dbReference type="Proteomes" id="UP001521150">
    <property type="component" value="Unassembled WGS sequence"/>
</dbReference>
<dbReference type="InterPro" id="IPR041347">
    <property type="entry name" value="MftR_C"/>
</dbReference>
<dbReference type="PANTHER" id="PTHR30055">
    <property type="entry name" value="HTH-TYPE TRANSCRIPTIONAL REGULATOR RUTR"/>
    <property type="match status" value="1"/>
</dbReference>
<keyword evidence="7" id="KW-1185">Reference proteome</keyword>
<name>A0ABS8Z8K8_9PSEU</name>
<organism evidence="6 7">
    <name type="scientific">Kibdelosporangium philippinense</name>
    <dbReference type="NCBI Taxonomy" id="211113"/>
    <lineage>
        <taxon>Bacteria</taxon>
        <taxon>Bacillati</taxon>
        <taxon>Actinomycetota</taxon>
        <taxon>Actinomycetes</taxon>
        <taxon>Pseudonocardiales</taxon>
        <taxon>Pseudonocardiaceae</taxon>
        <taxon>Kibdelosporangium</taxon>
    </lineage>
</organism>
<keyword evidence="1" id="KW-0805">Transcription regulation</keyword>
<dbReference type="InterPro" id="IPR009057">
    <property type="entry name" value="Homeodomain-like_sf"/>
</dbReference>
<evidence type="ECO:0000256" key="4">
    <source>
        <dbReference type="PROSITE-ProRule" id="PRU00335"/>
    </source>
</evidence>
<evidence type="ECO:0000256" key="3">
    <source>
        <dbReference type="ARBA" id="ARBA00023163"/>
    </source>
</evidence>
<protein>
    <submittedName>
        <fullName evidence="6">TetR/AcrR family transcriptional regulator</fullName>
    </submittedName>
</protein>
<dbReference type="SUPFAM" id="SSF46689">
    <property type="entry name" value="Homeodomain-like"/>
    <property type="match status" value="1"/>
</dbReference>
<dbReference type="InterPro" id="IPR001647">
    <property type="entry name" value="HTH_TetR"/>
</dbReference>
<reference evidence="6 7" key="1">
    <citation type="submission" date="2021-12" db="EMBL/GenBank/DDBJ databases">
        <title>Genome sequence of Kibdelosporangium philippinense ATCC 49844.</title>
        <authorList>
            <person name="Fedorov E.A."/>
            <person name="Omeragic M."/>
            <person name="Shalygina K.F."/>
            <person name="Maclea K.S."/>
        </authorList>
    </citation>
    <scope>NUCLEOTIDE SEQUENCE [LARGE SCALE GENOMIC DNA]</scope>
    <source>
        <strain evidence="6 7">ATCC 49844</strain>
    </source>
</reference>
<comment type="caution">
    <text evidence="6">The sequence shown here is derived from an EMBL/GenBank/DDBJ whole genome shotgun (WGS) entry which is preliminary data.</text>
</comment>
<gene>
    <name evidence="6" type="ORF">LWC34_15455</name>
</gene>
<accession>A0ABS8Z8K8</accession>
<dbReference type="Pfam" id="PF17754">
    <property type="entry name" value="TetR_C_14"/>
    <property type="match status" value="1"/>
</dbReference>
<evidence type="ECO:0000256" key="1">
    <source>
        <dbReference type="ARBA" id="ARBA00023015"/>
    </source>
</evidence>
<feature type="domain" description="HTH tetR-type" evidence="5">
    <location>
        <begin position="12"/>
        <end position="72"/>
    </location>
</feature>
<keyword evidence="3" id="KW-0804">Transcription</keyword>
<dbReference type="EMBL" id="JAJVCN010000001">
    <property type="protein sequence ID" value="MCE7004221.1"/>
    <property type="molecule type" value="Genomic_DNA"/>
</dbReference>
<evidence type="ECO:0000259" key="5">
    <source>
        <dbReference type="PROSITE" id="PS50977"/>
    </source>
</evidence>
<dbReference type="RefSeq" id="WP_233725752.1">
    <property type="nucleotide sequence ID" value="NZ_JAJVCN010000001.1"/>
</dbReference>
<evidence type="ECO:0000256" key="2">
    <source>
        <dbReference type="ARBA" id="ARBA00023125"/>
    </source>
</evidence>
<dbReference type="PANTHER" id="PTHR30055:SF238">
    <property type="entry name" value="MYCOFACTOCIN BIOSYNTHESIS TRANSCRIPTIONAL REGULATOR MFTR-RELATED"/>
    <property type="match status" value="1"/>
</dbReference>
<proteinExistence type="predicted"/>
<dbReference type="PROSITE" id="PS50977">
    <property type="entry name" value="HTH_TETR_2"/>
    <property type="match status" value="1"/>
</dbReference>
<evidence type="ECO:0000313" key="7">
    <source>
        <dbReference type="Proteomes" id="UP001521150"/>
    </source>
</evidence>
<dbReference type="Gene3D" id="1.10.357.10">
    <property type="entry name" value="Tetracycline Repressor, domain 2"/>
    <property type="match status" value="1"/>
</dbReference>
<feature type="DNA-binding region" description="H-T-H motif" evidence="4">
    <location>
        <begin position="35"/>
        <end position="54"/>
    </location>
</feature>
<dbReference type="Pfam" id="PF00440">
    <property type="entry name" value="TetR_N"/>
    <property type="match status" value="1"/>
</dbReference>
<sequence>METMGLRERKKLATRQALHEAALKLMRAAGPDAVTVEEICREAGVSPRTFFNYFETKEDAVFLPRQGMAAQIIESITSYRRDATMFEAAAQAVGDVFHTAMNSDVWQTQQALLQAHPHLMITGLRLGKDLERAVAAGIAKRTGLPETDIRVRTVASASIAGSRLVIESLRDDPTADVNDLFEQVFTALATLGDRDVDRWHIGAAAD</sequence>
<dbReference type="InterPro" id="IPR050109">
    <property type="entry name" value="HTH-type_TetR-like_transc_reg"/>
</dbReference>
<dbReference type="PROSITE" id="PS01081">
    <property type="entry name" value="HTH_TETR_1"/>
    <property type="match status" value="1"/>
</dbReference>
<dbReference type="InterPro" id="IPR023772">
    <property type="entry name" value="DNA-bd_HTH_TetR-type_CS"/>
</dbReference>
<keyword evidence="2 4" id="KW-0238">DNA-binding</keyword>
<dbReference type="Gene3D" id="1.10.10.60">
    <property type="entry name" value="Homeodomain-like"/>
    <property type="match status" value="1"/>
</dbReference>